<dbReference type="Gene3D" id="1.25.40.10">
    <property type="entry name" value="Tetratricopeptide repeat domain"/>
    <property type="match status" value="2"/>
</dbReference>
<proteinExistence type="predicted"/>
<gene>
    <name evidence="1" type="ORF">GCM10009560_32020</name>
</gene>
<evidence type="ECO:0000313" key="1">
    <source>
        <dbReference type="EMBL" id="GAA0928718.1"/>
    </source>
</evidence>
<protein>
    <submittedName>
        <fullName evidence="1">Uncharacterized protein</fullName>
    </submittedName>
</protein>
<dbReference type="SUPFAM" id="SSF48452">
    <property type="entry name" value="TPR-like"/>
    <property type="match status" value="1"/>
</dbReference>
<organism evidence="1 2">
    <name type="scientific">Nonomuraea longicatena</name>
    <dbReference type="NCBI Taxonomy" id="83682"/>
    <lineage>
        <taxon>Bacteria</taxon>
        <taxon>Bacillati</taxon>
        <taxon>Actinomycetota</taxon>
        <taxon>Actinomycetes</taxon>
        <taxon>Streptosporangiales</taxon>
        <taxon>Streptosporangiaceae</taxon>
        <taxon>Nonomuraea</taxon>
    </lineage>
</organism>
<comment type="caution">
    <text evidence="1">The sequence shown here is derived from an EMBL/GenBank/DDBJ whole genome shotgun (WGS) entry which is preliminary data.</text>
</comment>
<dbReference type="InterPro" id="IPR027417">
    <property type="entry name" value="P-loop_NTPase"/>
</dbReference>
<dbReference type="SUPFAM" id="SSF52540">
    <property type="entry name" value="P-loop containing nucleoside triphosphate hydrolases"/>
    <property type="match status" value="1"/>
</dbReference>
<dbReference type="InterPro" id="IPR011990">
    <property type="entry name" value="TPR-like_helical_dom_sf"/>
</dbReference>
<dbReference type="EMBL" id="BAAAHQ010000015">
    <property type="protein sequence ID" value="GAA0928718.1"/>
    <property type="molecule type" value="Genomic_DNA"/>
</dbReference>
<reference evidence="1 2" key="1">
    <citation type="journal article" date="2019" name="Int. J. Syst. Evol. Microbiol.">
        <title>The Global Catalogue of Microorganisms (GCM) 10K type strain sequencing project: providing services to taxonomists for standard genome sequencing and annotation.</title>
        <authorList>
            <consortium name="The Broad Institute Genomics Platform"/>
            <consortium name="The Broad Institute Genome Sequencing Center for Infectious Disease"/>
            <person name="Wu L."/>
            <person name="Ma J."/>
        </authorList>
    </citation>
    <scope>NUCLEOTIDE SEQUENCE [LARGE SCALE GENOMIC DNA]</scope>
    <source>
        <strain evidence="1 2">JCM 11136</strain>
    </source>
</reference>
<sequence length="612" mass="66584">MLVVLDNAADDEQVLPLLPPDPCQALITSRNRLDTAVALHGVRRLPVQVMTREEARELLLAVTGEAPEELIERCDRLPLALRLAAAQLELSEPPPASIDALDAGIAPFHTLRSTFDASYDRLAPEARMLFRTLGGLPCADFSRDNLAAATGLSPAETGPHLRAMLAGHLIVAAGRHRFTLHDLVKRYAAERHAEEDPDSGVYDRLADWYQRRARSAAALAIPQFLYLPAPDDPGDAFTSEEQALAWLEAEYANLLTFVENDRSAGRVRWMIVDALRGYWHLRLQFADRARLSEIGLAAARAAGDDRALAMLYSSLSEDARLRGDHRTALERAGAALEHARASRWSPYEAAALGTLGTLLLTHGRARSAADCYLQAIDVHRRVGSLRGVISNTGNLGLANFCLGAFGHAAQQLGEALRLERERNSTVGEAMALGNLGEVSLHRGELVTALEQLVRAWRIWEEMGNIHGVVAVLSVMSGVHTGLGRSGTARALAARAHDLAVVLNDNRMVADADNALAAALRRDSPEAALRLHQRALFLSRDNRHAWTRTQIGIAESLLLLGERGPARSHAEWALAEARSAGYRYLEGQALLTAGRPDTAARVLHGTAPVVRRL</sequence>
<accession>A0ABN1PIR4</accession>
<name>A0ABN1PIR4_9ACTN</name>
<dbReference type="PANTHER" id="PTHR47691:SF3">
    <property type="entry name" value="HTH-TYPE TRANSCRIPTIONAL REGULATOR RV0890C-RELATED"/>
    <property type="match status" value="1"/>
</dbReference>
<dbReference type="Proteomes" id="UP001501578">
    <property type="component" value="Unassembled WGS sequence"/>
</dbReference>
<keyword evidence="2" id="KW-1185">Reference proteome</keyword>
<evidence type="ECO:0000313" key="2">
    <source>
        <dbReference type="Proteomes" id="UP001501578"/>
    </source>
</evidence>
<dbReference type="PANTHER" id="PTHR47691">
    <property type="entry name" value="REGULATOR-RELATED"/>
    <property type="match status" value="1"/>
</dbReference>